<feature type="signal peptide" evidence="1">
    <location>
        <begin position="1"/>
        <end position="22"/>
    </location>
</feature>
<comment type="caution">
    <text evidence="3">The sequence shown here is derived from an EMBL/GenBank/DDBJ whole genome shotgun (WGS) entry which is preliminary data.</text>
</comment>
<dbReference type="Proteomes" id="UP000521075">
    <property type="component" value="Unassembled WGS sequence"/>
</dbReference>
<gene>
    <name evidence="3" type="ORF">HNR14_003619</name>
</gene>
<keyword evidence="1" id="KW-0732">Signal</keyword>
<evidence type="ECO:0000256" key="1">
    <source>
        <dbReference type="SAM" id="SignalP"/>
    </source>
</evidence>
<dbReference type="InterPro" id="IPR027849">
    <property type="entry name" value="DUF4434"/>
</dbReference>
<reference evidence="3 4" key="1">
    <citation type="submission" date="2020-07" db="EMBL/GenBank/DDBJ databases">
        <title>Sequencing the genomes of 1000 actinobacteria strains.</title>
        <authorList>
            <person name="Klenk H.-P."/>
        </authorList>
    </citation>
    <scope>NUCLEOTIDE SEQUENCE [LARGE SCALE GENOMIC DNA]</scope>
    <source>
        <strain evidence="3 4">DSM 15166</strain>
    </source>
</reference>
<accession>A0A853DSY0</accession>
<protein>
    <recommendedName>
        <fullName evidence="2">DUF4434 domain-containing protein</fullName>
    </recommendedName>
</protein>
<dbReference type="Gene3D" id="3.20.20.80">
    <property type="entry name" value="Glycosidases"/>
    <property type="match status" value="1"/>
</dbReference>
<organism evidence="3 4">
    <name type="scientific">Leifsonia naganoensis</name>
    <dbReference type="NCBI Taxonomy" id="150025"/>
    <lineage>
        <taxon>Bacteria</taxon>
        <taxon>Bacillati</taxon>
        <taxon>Actinomycetota</taxon>
        <taxon>Actinomycetes</taxon>
        <taxon>Micrococcales</taxon>
        <taxon>Microbacteriaceae</taxon>
        <taxon>Leifsonia</taxon>
    </lineage>
</organism>
<dbReference type="EMBL" id="JACCHJ010000001">
    <property type="protein sequence ID" value="NYK11738.1"/>
    <property type="molecule type" value="Genomic_DNA"/>
</dbReference>
<name>A0A853DSY0_9MICO</name>
<feature type="chain" id="PRO_5039566728" description="DUF4434 domain-containing protein" evidence="1">
    <location>
        <begin position="23"/>
        <end position="449"/>
    </location>
</feature>
<sequence length="449" mass="47563">MVSRRNVGVAVVALLMSGGVIAGPASGAPASGAPASKIPSSLVSVTQVASWSATRWGYEFRDWASAGIREVVLNGAVKDEGDAGLVAYYPSSLAGIRRASDGSGAPQDSVTPLLEGARGAGIRVWLGTYLPTSEWFSPTSSSVKAMTVANASRTSAVIADLDRAYASYSDVVAGWYLGSEVGANYAWSWTAGEALAAYYTQLVASAASATTASKTMISPYYNPAALPNSSLWTSMWKRILTAAPVDVLALQDGTGDCSDNVCGAWRTPAEMKDQLNTKFGATREAITAAGSRTALWANLDLYDSFGYSKPIRDLEDVHTIVAPHVDSYTSWSFTRQYSMWTLGTKSYHVPFALWNTSDAIVSGVPSTPTYLTTTTSLGLTTVTWEPSTVPDGATRAFYRIFDDRGRQLANSSSPRWTGTRECISIVAVDTSGNTSLPAENCTADELTGT</sequence>
<keyword evidence="4" id="KW-1185">Reference proteome</keyword>
<proteinExistence type="predicted"/>
<dbReference type="Pfam" id="PF14488">
    <property type="entry name" value="DUF4434"/>
    <property type="match status" value="1"/>
</dbReference>
<evidence type="ECO:0000259" key="2">
    <source>
        <dbReference type="Pfam" id="PF14488"/>
    </source>
</evidence>
<dbReference type="SUPFAM" id="SSF51445">
    <property type="entry name" value="(Trans)glycosidases"/>
    <property type="match status" value="1"/>
</dbReference>
<feature type="domain" description="DUF4434" evidence="2">
    <location>
        <begin position="49"/>
        <end position="256"/>
    </location>
</feature>
<dbReference type="InterPro" id="IPR017853">
    <property type="entry name" value="GH"/>
</dbReference>
<evidence type="ECO:0000313" key="4">
    <source>
        <dbReference type="Proteomes" id="UP000521075"/>
    </source>
</evidence>
<dbReference type="AlphaFoldDB" id="A0A853DSY0"/>
<dbReference type="RefSeq" id="WP_179702105.1">
    <property type="nucleotide sequence ID" value="NZ_BAAAHA010000002.1"/>
</dbReference>
<evidence type="ECO:0000313" key="3">
    <source>
        <dbReference type="EMBL" id="NYK11738.1"/>
    </source>
</evidence>